<dbReference type="AlphaFoldDB" id="A0A4Z0YJ91"/>
<sequence length="122" mass="13791">MFFIVGITNGAHDLGVRKCGFFPCCSANGAMALVTCTFQQFTFFFLPLFRFSKRYFVTCPNCGAVYELSADEGKRVEKDYTVEIDPRKMYIIQGAYRRTCPNCNCPVDPNCNYCPNCGANLR</sequence>
<reference evidence="2 3" key="1">
    <citation type="submission" date="2019-04" db="EMBL/GenBank/DDBJ databases">
        <authorList>
            <person name="Poehlein A."/>
            <person name="Bengelsdorf F.R."/>
            <person name="Duerre P."/>
            <person name="Daniel R."/>
        </authorList>
    </citation>
    <scope>NUCLEOTIDE SEQUENCE [LARGE SCALE GENOMIC DNA]</scope>
    <source>
        <strain evidence="2 3">BS-1</strain>
    </source>
</reference>
<comment type="caution">
    <text evidence="2">The sequence shown here is derived from an EMBL/GenBank/DDBJ whole genome shotgun (WGS) entry which is preliminary data.</text>
</comment>
<feature type="domain" description="Zinc-ribbon 15" evidence="1">
    <location>
        <begin position="24"/>
        <end position="118"/>
    </location>
</feature>
<evidence type="ECO:0000313" key="3">
    <source>
        <dbReference type="Proteomes" id="UP000297714"/>
    </source>
</evidence>
<dbReference type="EMBL" id="SRMQ01000001">
    <property type="protein sequence ID" value="TGJ77696.1"/>
    <property type="molecule type" value="Genomic_DNA"/>
</dbReference>
<keyword evidence="3" id="KW-1185">Reference proteome</keyword>
<dbReference type="RefSeq" id="WP_135656605.1">
    <property type="nucleotide sequence ID" value="NZ_JAJUFJ010000010.1"/>
</dbReference>
<gene>
    <name evidence="2" type="ORF">CAGA_00890</name>
</gene>
<dbReference type="InterPro" id="IPR031493">
    <property type="entry name" value="Zinc_ribbon_15"/>
</dbReference>
<dbReference type="Pfam" id="PF17032">
    <property type="entry name" value="Zn_ribbon_15"/>
    <property type="match status" value="1"/>
</dbReference>
<dbReference type="OrthoDB" id="4377018at2"/>
<name>A0A4Z0YJ91_9FIRM</name>
<accession>A0A4Z0YJ91</accession>
<organism evidence="2 3">
    <name type="scientific">Caproiciproducens galactitolivorans</name>
    <dbReference type="NCBI Taxonomy" id="642589"/>
    <lineage>
        <taxon>Bacteria</taxon>
        <taxon>Bacillati</taxon>
        <taxon>Bacillota</taxon>
        <taxon>Clostridia</taxon>
        <taxon>Eubacteriales</taxon>
        <taxon>Acutalibacteraceae</taxon>
        <taxon>Caproiciproducens</taxon>
    </lineage>
</organism>
<evidence type="ECO:0000259" key="1">
    <source>
        <dbReference type="Pfam" id="PF17032"/>
    </source>
</evidence>
<protein>
    <recommendedName>
        <fullName evidence="1">Zinc-ribbon 15 domain-containing protein</fullName>
    </recommendedName>
</protein>
<evidence type="ECO:0000313" key="2">
    <source>
        <dbReference type="EMBL" id="TGJ77696.1"/>
    </source>
</evidence>
<dbReference type="Proteomes" id="UP000297714">
    <property type="component" value="Unassembled WGS sequence"/>
</dbReference>
<proteinExistence type="predicted"/>